<gene>
    <name evidence="1" type="ORF">TCMB3V08_LOCUS10956</name>
</gene>
<name>A0A7R9JFR7_TIMCA</name>
<reference evidence="1" key="1">
    <citation type="submission" date="2020-11" db="EMBL/GenBank/DDBJ databases">
        <authorList>
            <person name="Tran Van P."/>
        </authorList>
    </citation>
    <scope>NUCLEOTIDE SEQUENCE</scope>
</reference>
<evidence type="ECO:0000313" key="1">
    <source>
        <dbReference type="EMBL" id="CAD7578415.1"/>
    </source>
</evidence>
<organism evidence="1">
    <name type="scientific">Timema californicum</name>
    <name type="common">California timema</name>
    <name type="synonym">Walking stick</name>
    <dbReference type="NCBI Taxonomy" id="61474"/>
    <lineage>
        <taxon>Eukaryota</taxon>
        <taxon>Metazoa</taxon>
        <taxon>Ecdysozoa</taxon>
        <taxon>Arthropoda</taxon>
        <taxon>Hexapoda</taxon>
        <taxon>Insecta</taxon>
        <taxon>Pterygota</taxon>
        <taxon>Neoptera</taxon>
        <taxon>Polyneoptera</taxon>
        <taxon>Phasmatodea</taxon>
        <taxon>Timematodea</taxon>
        <taxon>Timematoidea</taxon>
        <taxon>Timematidae</taxon>
        <taxon>Timema</taxon>
    </lineage>
</organism>
<protein>
    <submittedName>
        <fullName evidence="1">(California timema) hypothetical protein</fullName>
    </submittedName>
</protein>
<proteinExistence type="predicted"/>
<accession>A0A7R9JFR7</accession>
<dbReference type="EMBL" id="OE187590">
    <property type="protein sequence ID" value="CAD7578415.1"/>
    <property type="molecule type" value="Genomic_DNA"/>
</dbReference>
<dbReference type="AlphaFoldDB" id="A0A7R9JFR7"/>
<sequence length="113" mass="12378">MAGLHWLQRIIDQAALNVVSLMTLAIDWIANIGEIELLINLSMSEERHLPRWWMGGVAASGAACFTQCLDTVKVINVDDAQMMLAPISFLFLSNVINAAQGRHTGGVREEGET</sequence>